<accession>A0A7H0H1U3</accession>
<sequence length="131" mass="15021">MYSEDNTIPPLGEPDLDLTITYEDGLRYAAYRLKMFGRGELKPFCDARGLPYTTLVNLKNGNLKTEEIRLVLRLLRHLDVPVELTRIAPDSNIHRFVFPNRELLDKFQATLKCFDGGVSPLEKSKHEQSKS</sequence>
<evidence type="ECO:0000313" key="1">
    <source>
        <dbReference type="EMBL" id="QNP54509.1"/>
    </source>
</evidence>
<name>A0A7H0H1U3_9BACT</name>
<dbReference type="AlphaFoldDB" id="A0A7H0H1U3"/>
<organism evidence="1 2">
    <name type="scientific">Hymenobacter qilianensis</name>
    <dbReference type="NCBI Taxonomy" id="1385715"/>
    <lineage>
        <taxon>Bacteria</taxon>
        <taxon>Pseudomonadati</taxon>
        <taxon>Bacteroidota</taxon>
        <taxon>Cytophagia</taxon>
        <taxon>Cytophagales</taxon>
        <taxon>Hymenobacteraceae</taxon>
        <taxon>Hymenobacter</taxon>
    </lineage>
</organism>
<dbReference type="RefSeq" id="WP_187734668.1">
    <property type="nucleotide sequence ID" value="NZ_BMFN01000007.1"/>
</dbReference>
<reference evidence="1 2" key="1">
    <citation type="submission" date="2020-08" db="EMBL/GenBank/DDBJ databases">
        <title>Genome sequence of Hymenobacter qilianensis JCM 19763T.</title>
        <authorList>
            <person name="Hyun D.-W."/>
            <person name="Bae J.-W."/>
        </authorList>
    </citation>
    <scope>NUCLEOTIDE SEQUENCE [LARGE SCALE GENOMIC DNA]</scope>
    <source>
        <strain evidence="1 2">JCM 19763</strain>
        <plasmid evidence="1 2">p_unnamed3</plasmid>
    </source>
</reference>
<protein>
    <submittedName>
        <fullName evidence="1">Uncharacterized protein</fullName>
    </submittedName>
</protein>
<keyword evidence="1" id="KW-0614">Plasmid</keyword>
<evidence type="ECO:0000313" key="2">
    <source>
        <dbReference type="Proteomes" id="UP000516093"/>
    </source>
</evidence>
<gene>
    <name evidence="1" type="ORF">H9L05_22390</name>
</gene>
<dbReference type="Proteomes" id="UP000516093">
    <property type="component" value="Plasmid p_unnamed3"/>
</dbReference>
<geneLocation type="plasmid" evidence="1 2">
    <name>p_unnamed3</name>
</geneLocation>
<dbReference type="EMBL" id="CP060787">
    <property type="protein sequence ID" value="QNP54509.1"/>
    <property type="molecule type" value="Genomic_DNA"/>
</dbReference>
<proteinExistence type="predicted"/>
<keyword evidence="2" id="KW-1185">Reference proteome</keyword>
<dbReference type="KEGG" id="hqi:H9L05_22390"/>